<keyword evidence="4 6" id="KW-0547">Nucleotide-binding</keyword>
<evidence type="ECO:0000256" key="2">
    <source>
        <dbReference type="ARBA" id="ARBA00005069"/>
    </source>
</evidence>
<feature type="binding site" evidence="6">
    <location>
        <begin position="27"/>
        <end position="34"/>
    </location>
    <ligand>
        <name>ATP</name>
        <dbReference type="ChEBI" id="CHEBI:30616"/>
    </ligand>
</feature>
<dbReference type="NCBIfam" id="TIGR02322">
    <property type="entry name" value="phosphon_PhnN"/>
    <property type="match status" value="1"/>
</dbReference>
<evidence type="ECO:0000313" key="8">
    <source>
        <dbReference type="EMBL" id="QCK84473.1"/>
    </source>
</evidence>
<evidence type="ECO:0000256" key="3">
    <source>
        <dbReference type="ARBA" id="ARBA00022679"/>
    </source>
</evidence>
<organism evidence="8 9">
    <name type="scientific">Phreatobacter aquaticus</name>
    <dbReference type="NCBI Taxonomy" id="2570229"/>
    <lineage>
        <taxon>Bacteria</taxon>
        <taxon>Pseudomonadati</taxon>
        <taxon>Pseudomonadota</taxon>
        <taxon>Alphaproteobacteria</taxon>
        <taxon>Hyphomicrobiales</taxon>
        <taxon>Phreatobacteraceae</taxon>
        <taxon>Phreatobacter</taxon>
    </lineage>
</organism>
<comment type="catalytic activity">
    <reaction evidence="1 6">
        <text>alpha-D-ribose 1,5-bisphosphate + ATP = 5-phospho-alpha-D-ribose 1-diphosphate + ADP</text>
        <dbReference type="Rhea" id="RHEA:20109"/>
        <dbReference type="ChEBI" id="CHEBI:30616"/>
        <dbReference type="ChEBI" id="CHEBI:58017"/>
        <dbReference type="ChEBI" id="CHEBI:68688"/>
        <dbReference type="ChEBI" id="CHEBI:456216"/>
        <dbReference type="EC" id="2.7.4.23"/>
    </reaction>
</comment>
<reference evidence="8 9" key="1">
    <citation type="submission" date="2019-04" db="EMBL/GenBank/DDBJ databases">
        <title>Phreatobacter aquaticus sp. nov.</title>
        <authorList>
            <person name="Choi A."/>
            <person name="Baek K."/>
        </authorList>
    </citation>
    <scope>NUCLEOTIDE SEQUENCE [LARGE SCALE GENOMIC DNA]</scope>
    <source>
        <strain evidence="8 9">NMCR1094</strain>
    </source>
</reference>
<dbReference type="SUPFAM" id="SSF52540">
    <property type="entry name" value="P-loop containing nucleoside triphosphate hydrolases"/>
    <property type="match status" value="1"/>
</dbReference>
<dbReference type="InterPro" id="IPR027417">
    <property type="entry name" value="P-loop_NTPase"/>
</dbReference>
<protein>
    <recommendedName>
        <fullName evidence="6">Ribose 1,5-bisphosphate phosphokinase PhnN</fullName>
        <ecNumber evidence="6">2.7.4.23</ecNumber>
    </recommendedName>
    <alternativeName>
        <fullName evidence="6">Ribose 1,5-bisphosphokinase</fullName>
    </alternativeName>
</protein>
<dbReference type="Proteomes" id="UP000298588">
    <property type="component" value="Chromosome"/>
</dbReference>
<dbReference type="InterPro" id="IPR012699">
    <property type="entry name" value="PhnN"/>
</dbReference>
<dbReference type="UniPathway" id="UPA00087">
    <property type="reaction ID" value="UER00175"/>
</dbReference>
<feature type="domain" description="Guanylate kinase/L-type calcium channel beta subunit" evidence="7">
    <location>
        <begin position="19"/>
        <end position="196"/>
    </location>
</feature>
<dbReference type="KEGG" id="paqt:E8L99_01030"/>
<name>A0A4D7QFN8_9HYPH</name>
<dbReference type="AlphaFoldDB" id="A0A4D7QFN8"/>
<keyword evidence="9" id="KW-1185">Reference proteome</keyword>
<dbReference type="HAMAP" id="MF_00836">
    <property type="entry name" value="PhnN"/>
    <property type="match status" value="1"/>
</dbReference>
<accession>A0A4D7QFN8</accession>
<dbReference type="EC" id="2.7.4.23" evidence="6"/>
<dbReference type="EMBL" id="CP039865">
    <property type="protein sequence ID" value="QCK84473.1"/>
    <property type="molecule type" value="Genomic_DNA"/>
</dbReference>
<dbReference type="Gene3D" id="3.40.50.300">
    <property type="entry name" value="P-loop containing nucleotide triphosphate hydrolases"/>
    <property type="match status" value="1"/>
</dbReference>
<keyword evidence="3 6" id="KW-0808">Transferase</keyword>
<sequence length="196" mass="20458">MGGAGPSEGPLQAPRRVGPGRLVLVVGPSGAGKDTLIDRARDELAGDASILFPNRLVTRPPSSAEANTEIDASTFRIIAEAGGFALSWTAHGLHYGIPSAIDHALYEGRTVVCNVSRSIVEAARGRYDTVTVVEVTAPPEVLAERVAGRGRDTDGDVSLRIARAVELPCAPDVTIVNDGPVEPAARRFMAVLTGRG</sequence>
<dbReference type="GO" id="GO:0005524">
    <property type="term" value="F:ATP binding"/>
    <property type="evidence" value="ECO:0007669"/>
    <property type="project" value="UniProtKB-KW"/>
</dbReference>
<evidence type="ECO:0000256" key="5">
    <source>
        <dbReference type="ARBA" id="ARBA00022840"/>
    </source>
</evidence>
<evidence type="ECO:0000256" key="4">
    <source>
        <dbReference type="ARBA" id="ARBA00022741"/>
    </source>
</evidence>
<dbReference type="GO" id="GO:0006015">
    <property type="term" value="P:5-phosphoribose 1-diphosphate biosynthetic process"/>
    <property type="evidence" value="ECO:0007669"/>
    <property type="project" value="UniProtKB-UniRule"/>
</dbReference>
<comment type="pathway">
    <text evidence="2 6">Metabolic intermediate biosynthesis; 5-phospho-alpha-D-ribose 1-diphosphate biosynthesis; 5-phospho-alpha-D-ribose 1-diphosphate from D-ribose 5-phosphate (route II): step 3/3.</text>
</comment>
<comment type="similarity">
    <text evidence="6">Belongs to the ribose 1,5-bisphosphokinase family.</text>
</comment>
<proteinExistence type="inferred from homology"/>
<evidence type="ECO:0000259" key="7">
    <source>
        <dbReference type="SMART" id="SM00072"/>
    </source>
</evidence>
<evidence type="ECO:0000313" key="9">
    <source>
        <dbReference type="Proteomes" id="UP000298588"/>
    </source>
</evidence>
<keyword evidence="5 6" id="KW-0067">ATP-binding</keyword>
<evidence type="ECO:0000256" key="6">
    <source>
        <dbReference type="HAMAP-Rule" id="MF_00836"/>
    </source>
</evidence>
<dbReference type="InterPro" id="IPR008145">
    <property type="entry name" value="GK/Ca_channel_bsu"/>
</dbReference>
<dbReference type="OrthoDB" id="341217at2"/>
<evidence type="ECO:0000256" key="1">
    <source>
        <dbReference type="ARBA" id="ARBA00000373"/>
    </source>
</evidence>
<dbReference type="SMART" id="SM00072">
    <property type="entry name" value="GuKc"/>
    <property type="match status" value="1"/>
</dbReference>
<dbReference type="GO" id="GO:0019634">
    <property type="term" value="P:organic phosphonate metabolic process"/>
    <property type="evidence" value="ECO:0007669"/>
    <property type="project" value="UniProtKB-UniRule"/>
</dbReference>
<keyword evidence="8" id="KW-0418">Kinase</keyword>
<dbReference type="GO" id="GO:0033863">
    <property type="term" value="F:ribose 1,5-bisphosphate phosphokinase activity"/>
    <property type="evidence" value="ECO:0007669"/>
    <property type="project" value="UniProtKB-UniRule"/>
</dbReference>
<comment type="function">
    <text evidence="6">Catalyzes the phosphorylation of ribose 1,5-bisphosphate to 5-phospho-D-ribosyl alpha-1-diphosphate (PRPP).</text>
</comment>
<gene>
    <name evidence="6 8" type="primary">phnN</name>
    <name evidence="8" type="ORF">E8L99_01030</name>
</gene>